<dbReference type="GO" id="GO:0010187">
    <property type="term" value="P:negative regulation of seed germination"/>
    <property type="evidence" value="ECO:0000318"/>
    <property type="project" value="GO_Central"/>
</dbReference>
<dbReference type="GO" id="GO:0042538">
    <property type="term" value="P:hyperosmotic salinity response"/>
    <property type="evidence" value="ECO:0000318"/>
    <property type="project" value="GO_Central"/>
</dbReference>
<keyword evidence="2" id="KW-0804">Transcription</keyword>
<dbReference type="RefSeq" id="XP_016438186.1">
    <property type="nucleotide sequence ID" value="XM_016582700.2"/>
</dbReference>
<dbReference type="GO" id="GO:0009737">
    <property type="term" value="P:response to abscisic acid"/>
    <property type="evidence" value="ECO:0000318"/>
    <property type="project" value="GO_Central"/>
</dbReference>
<keyword evidence="4" id="KW-1185">Reference proteome</keyword>
<protein>
    <submittedName>
        <fullName evidence="5">DELLA protein GAI-like</fullName>
    </submittedName>
</protein>
<dbReference type="OMA" id="CARLWRM"/>
<evidence type="ECO:0000256" key="2">
    <source>
        <dbReference type="ARBA" id="ARBA00023163"/>
    </source>
</evidence>
<dbReference type="GO" id="GO:0005634">
    <property type="term" value="C:nucleus"/>
    <property type="evidence" value="ECO:0000318"/>
    <property type="project" value="GO_Central"/>
</dbReference>
<dbReference type="PANTHER" id="PTHR31636">
    <property type="entry name" value="OSJNBA0084A10.13 PROTEIN-RELATED"/>
    <property type="match status" value="1"/>
</dbReference>
<evidence type="ECO:0000256" key="3">
    <source>
        <dbReference type="PROSITE-ProRule" id="PRU01191"/>
    </source>
</evidence>
<reference evidence="5" key="2">
    <citation type="submission" date="2025-08" db="UniProtKB">
        <authorList>
            <consortium name="RefSeq"/>
        </authorList>
    </citation>
    <scope>IDENTIFICATION</scope>
    <source>
        <tissue evidence="5">Leaf</tissue>
    </source>
</reference>
<evidence type="ECO:0000313" key="4">
    <source>
        <dbReference type="Proteomes" id="UP000790787"/>
    </source>
</evidence>
<dbReference type="STRING" id="4097.A0A1S3XDY8"/>
<dbReference type="GeneID" id="107764158"/>
<dbReference type="GO" id="GO:2000033">
    <property type="term" value="P:regulation of seed dormancy process"/>
    <property type="evidence" value="ECO:0000318"/>
    <property type="project" value="GO_Central"/>
</dbReference>
<dbReference type="GO" id="GO:0006355">
    <property type="term" value="P:regulation of DNA-templated transcription"/>
    <property type="evidence" value="ECO:0000318"/>
    <property type="project" value="GO_Central"/>
</dbReference>
<dbReference type="AlphaFoldDB" id="A0A1S3XDY8"/>
<evidence type="ECO:0000313" key="5">
    <source>
        <dbReference type="RefSeq" id="XP_016438186.1"/>
    </source>
</evidence>
<reference evidence="4" key="1">
    <citation type="journal article" date="2014" name="Nat. Commun.">
        <title>The tobacco genome sequence and its comparison with those of tomato and potato.</title>
        <authorList>
            <person name="Sierro N."/>
            <person name="Battey J.N."/>
            <person name="Ouadi S."/>
            <person name="Bakaher N."/>
            <person name="Bovet L."/>
            <person name="Willig A."/>
            <person name="Goepfert S."/>
            <person name="Peitsch M.C."/>
            <person name="Ivanov N.V."/>
        </authorList>
    </citation>
    <scope>NUCLEOTIDE SEQUENCE [LARGE SCALE GENOMIC DNA]</scope>
</reference>
<dbReference type="GO" id="GO:0009938">
    <property type="term" value="P:negative regulation of gibberellic acid mediated signaling pathway"/>
    <property type="evidence" value="ECO:0000318"/>
    <property type="project" value="GO_Central"/>
</dbReference>
<dbReference type="OrthoDB" id="1221201at2759"/>
<dbReference type="PaxDb" id="4097-A0A1S3XDY8"/>
<proteinExistence type="inferred from homology"/>
<dbReference type="GO" id="GO:0009863">
    <property type="term" value="P:salicylic acid mediated signaling pathway"/>
    <property type="evidence" value="ECO:0000318"/>
    <property type="project" value="GO_Central"/>
</dbReference>
<feature type="short sequence motif" description="VHIID" evidence="3">
    <location>
        <begin position="253"/>
        <end position="257"/>
    </location>
</feature>
<dbReference type="SMR" id="A0A1S3XDY8"/>
<accession>A0A1S3XDY8</accession>
<comment type="caution">
    <text evidence="3">Lacks conserved residue(s) required for the propagation of feature annotation.</text>
</comment>
<dbReference type="Proteomes" id="UP000790787">
    <property type="component" value="Chromosome 11"/>
</dbReference>
<dbReference type="KEGG" id="nta:107764158"/>
<organism evidence="4 5">
    <name type="scientific">Nicotiana tabacum</name>
    <name type="common">Common tobacco</name>
    <dbReference type="NCBI Taxonomy" id="4097"/>
    <lineage>
        <taxon>Eukaryota</taxon>
        <taxon>Viridiplantae</taxon>
        <taxon>Streptophyta</taxon>
        <taxon>Embryophyta</taxon>
        <taxon>Tracheophyta</taxon>
        <taxon>Spermatophyta</taxon>
        <taxon>Magnoliopsida</taxon>
        <taxon>eudicotyledons</taxon>
        <taxon>Gunneridae</taxon>
        <taxon>Pentapetalae</taxon>
        <taxon>asterids</taxon>
        <taxon>lamiids</taxon>
        <taxon>Solanales</taxon>
        <taxon>Solanaceae</taxon>
        <taxon>Nicotianoideae</taxon>
        <taxon>Nicotianeae</taxon>
        <taxon>Nicotiana</taxon>
    </lineage>
</organism>
<keyword evidence="1" id="KW-0805">Transcription regulation</keyword>
<feature type="region of interest" description="VHIID" evidence="3">
    <location>
        <begin position="222"/>
        <end position="287"/>
    </location>
</feature>
<comment type="similarity">
    <text evidence="3">Belongs to the GRAS family.</text>
</comment>
<dbReference type="Pfam" id="PF03514">
    <property type="entry name" value="GRAS"/>
    <property type="match status" value="2"/>
</dbReference>
<evidence type="ECO:0000256" key="1">
    <source>
        <dbReference type="ARBA" id="ARBA00023015"/>
    </source>
</evidence>
<dbReference type="PROSITE" id="PS50985">
    <property type="entry name" value="GRAS"/>
    <property type="match status" value="1"/>
</dbReference>
<dbReference type="GO" id="GO:0009867">
    <property type="term" value="P:jasmonic acid mediated signaling pathway"/>
    <property type="evidence" value="ECO:0000318"/>
    <property type="project" value="GO_Central"/>
</dbReference>
<dbReference type="GO" id="GO:0009723">
    <property type="term" value="P:response to ethylene"/>
    <property type="evidence" value="ECO:0000318"/>
    <property type="project" value="GO_Central"/>
</dbReference>
<dbReference type="GO" id="GO:0043565">
    <property type="term" value="F:sequence-specific DNA binding"/>
    <property type="evidence" value="ECO:0000318"/>
    <property type="project" value="GO_Central"/>
</dbReference>
<name>A0A1S3XDY8_TOBAC</name>
<dbReference type="GO" id="GO:0003700">
    <property type="term" value="F:DNA-binding transcription factor activity"/>
    <property type="evidence" value="ECO:0000318"/>
    <property type="project" value="GO_Central"/>
</dbReference>
<dbReference type="GO" id="GO:2000377">
    <property type="term" value="P:regulation of reactive oxygen species metabolic process"/>
    <property type="evidence" value="ECO:0000318"/>
    <property type="project" value="GO_Central"/>
</dbReference>
<gene>
    <name evidence="5" type="primary">LOC107764158</name>
</gene>
<feature type="region of interest" description="Leucine repeat II (LRII)" evidence="3">
    <location>
        <begin position="297"/>
        <end position="329"/>
    </location>
</feature>
<feature type="region of interest" description="SAW" evidence="3">
    <location>
        <begin position="411"/>
        <end position="487"/>
    </location>
</feature>
<sequence>MSYRSEMSMDTTTEDGESFISNTDAIINGTSDISALAESLISGPNIPNSSWTSADDVQQQISTAGGGGAAAADDMMIVSSGASSMLSNTNKQSEIMIFNVDFRAVAVCNNSDKIEEKGSAESSKRLECRFGLGSNIGGAVNEETSFRFVNIYTLMACAEAIQQNNLNLADALVSDIKRLAVQQSGAVKKVVYYFDDTLDRTINGMNAPYIVESSYCTDELLQMYFYETSPYLKFAHFTANQAILEAFADSNRVHVIDFSLNQGSQWPVLMQALALRHGAPPAFRLTGIGLPQHSFLEVRYMLVQLAEKIGLEFEFRGFLANSLTDVDAMILSIRSSNVEAVAVNSIFEPHHAMSRPGAIEKLLNTIKEMQPKIVTTIIKQEATNSEWTQSYSRDSEMAEQYPGRQIHNAVTCKGSDRIERHDTLSQWRVKMNSVGFNSVRLNSNTCNQASKLLSLFHNRHGCGVEENDGFLMLSRDSQPLIATSAWQLTPPTLG</sequence>
<dbReference type="InterPro" id="IPR005202">
    <property type="entry name" value="TF_GRAS"/>
</dbReference>
<dbReference type="RefSeq" id="XP_016438186.1">
    <property type="nucleotide sequence ID" value="XM_016582700.1"/>
</dbReference>